<evidence type="ECO:0000256" key="5">
    <source>
        <dbReference type="ARBA" id="ARBA00022833"/>
    </source>
</evidence>
<keyword evidence="5" id="KW-0862">Zinc</keyword>
<dbReference type="Pfam" id="PF00753">
    <property type="entry name" value="Lactamase_B"/>
    <property type="match status" value="1"/>
</dbReference>
<comment type="cofactor">
    <cofactor evidence="1">
        <name>Zn(2+)</name>
        <dbReference type="ChEBI" id="CHEBI:29105"/>
    </cofactor>
</comment>
<comment type="similarity">
    <text evidence="2">Belongs to the metallo-beta-lactamase superfamily.</text>
</comment>
<dbReference type="GO" id="GO:0102007">
    <property type="term" value="F:acyl-L-homoserine-lactone lactonohydrolase activity"/>
    <property type="evidence" value="ECO:0007669"/>
    <property type="project" value="UniProtKB-EC"/>
</dbReference>
<dbReference type="GO" id="GO:0046872">
    <property type="term" value="F:metal ion binding"/>
    <property type="evidence" value="ECO:0007669"/>
    <property type="project" value="UniProtKB-KW"/>
</dbReference>
<evidence type="ECO:0000256" key="3">
    <source>
        <dbReference type="ARBA" id="ARBA00022723"/>
    </source>
</evidence>
<dbReference type="InterPro" id="IPR051013">
    <property type="entry name" value="MBL_superfamily_lactonases"/>
</dbReference>
<dbReference type="EC" id="3.1.1.81" evidence="7"/>
<evidence type="ECO:0000256" key="1">
    <source>
        <dbReference type="ARBA" id="ARBA00001947"/>
    </source>
</evidence>
<evidence type="ECO:0000313" key="8">
    <source>
        <dbReference type="Proteomes" id="UP000050783"/>
    </source>
</evidence>
<dbReference type="EMBL" id="CYPU01000042">
    <property type="protein sequence ID" value="CUH48732.1"/>
    <property type="molecule type" value="Genomic_DNA"/>
</dbReference>
<dbReference type="InterPro" id="IPR036866">
    <property type="entry name" value="RibonucZ/Hydroxyglut_hydro"/>
</dbReference>
<dbReference type="RefSeq" id="WP_058278252.1">
    <property type="nucleotide sequence ID" value="NZ_CYPU01000042.1"/>
</dbReference>
<sequence length="251" mass="27497">MQAEGFVKGRPIDLVVLDYGLFKVHSTGRIIGICGFLIRTDLGEAILIDTGFPEKYAIDTNAAVKEDRLFEFGEVLKCEPDNLPRAQLAKLGLIPSDITLQICTHSHIDHIGALGDFPNSPILISSAERALPRPLYWGDMRPMEWPEQDYLVIDDDVEIGPGIFVLMAPGHAPGQIAVMVDLPSGAILLTSDAISRPAEIDEKFAGSWDEDAAIASADRLMLLASERDAFVIYGHCPKQWAVLKKAPEVYS</sequence>
<reference evidence="7 8" key="1">
    <citation type="submission" date="2015-09" db="EMBL/GenBank/DDBJ databases">
        <authorList>
            <consortium name="Swine Surveillance"/>
        </authorList>
    </citation>
    <scope>NUCLEOTIDE SEQUENCE [LARGE SCALE GENOMIC DNA]</scope>
    <source>
        <strain evidence="7 8">CECT 4292</strain>
    </source>
</reference>
<keyword evidence="4 7" id="KW-0378">Hydrolase</keyword>
<dbReference type="STRING" id="81569.RUM4293_01724"/>
<evidence type="ECO:0000259" key="6">
    <source>
        <dbReference type="SMART" id="SM00849"/>
    </source>
</evidence>
<dbReference type="PANTHER" id="PTHR42978">
    <property type="entry name" value="QUORUM-QUENCHING LACTONASE YTNP-RELATED-RELATED"/>
    <property type="match status" value="1"/>
</dbReference>
<keyword evidence="3" id="KW-0479">Metal-binding</keyword>
<gene>
    <name evidence="7" type="primary">Y2-aiiA_2</name>
    <name evidence="7" type="ORF">RUA4292_02921</name>
</gene>
<dbReference type="AlphaFoldDB" id="A0A0N7LQR2"/>
<feature type="domain" description="Metallo-beta-lactamase" evidence="6">
    <location>
        <begin position="32"/>
        <end position="235"/>
    </location>
</feature>
<evidence type="ECO:0000256" key="4">
    <source>
        <dbReference type="ARBA" id="ARBA00022801"/>
    </source>
</evidence>
<organism evidence="7 8">
    <name type="scientific">Ruegeria atlantica</name>
    <dbReference type="NCBI Taxonomy" id="81569"/>
    <lineage>
        <taxon>Bacteria</taxon>
        <taxon>Pseudomonadati</taxon>
        <taxon>Pseudomonadota</taxon>
        <taxon>Alphaproteobacteria</taxon>
        <taxon>Rhodobacterales</taxon>
        <taxon>Roseobacteraceae</taxon>
        <taxon>Ruegeria</taxon>
    </lineage>
</organism>
<name>A0A0N7LQR2_9RHOB</name>
<dbReference type="SMART" id="SM00849">
    <property type="entry name" value="Lactamase_B"/>
    <property type="match status" value="1"/>
</dbReference>
<evidence type="ECO:0000313" key="7">
    <source>
        <dbReference type="EMBL" id="CUH48732.1"/>
    </source>
</evidence>
<dbReference type="CDD" id="cd07729">
    <property type="entry name" value="AHL_lactonase_MBL-fold"/>
    <property type="match status" value="1"/>
</dbReference>
<dbReference type="InterPro" id="IPR001279">
    <property type="entry name" value="Metallo-B-lactamas"/>
</dbReference>
<dbReference type="PANTHER" id="PTHR42978:SF2">
    <property type="entry name" value="102 KBASES UNSTABLE REGION: FROM 1 TO 119443"/>
    <property type="match status" value="1"/>
</dbReference>
<proteinExistence type="inferred from homology"/>
<dbReference type="OrthoDB" id="9773738at2"/>
<protein>
    <submittedName>
        <fullName evidence="7">N-acyl homoserine lactonase</fullName>
        <ecNumber evidence="7">3.1.1.81</ecNumber>
    </submittedName>
</protein>
<dbReference type="Gene3D" id="3.60.15.10">
    <property type="entry name" value="Ribonuclease Z/Hydroxyacylglutathione hydrolase-like"/>
    <property type="match status" value="1"/>
</dbReference>
<dbReference type="Proteomes" id="UP000050783">
    <property type="component" value="Unassembled WGS sequence"/>
</dbReference>
<evidence type="ECO:0000256" key="2">
    <source>
        <dbReference type="ARBA" id="ARBA00007749"/>
    </source>
</evidence>
<dbReference type="SUPFAM" id="SSF56281">
    <property type="entry name" value="Metallo-hydrolase/oxidoreductase"/>
    <property type="match status" value="1"/>
</dbReference>
<dbReference type="GeneID" id="55494104"/>
<accession>A0A0N7LQR2</accession>